<dbReference type="InterPro" id="IPR036508">
    <property type="entry name" value="Chitin-bd_dom_sf"/>
</dbReference>
<comment type="caution">
    <text evidence="3">The sequence shown here is derived from an EMBL/GenBank/DDBJ whole genome shotgun (WGS) entry which is preliminary data.</text>
</comment>
<feature type="compositionally biased region" description="Low complexity" evidence="1">
    <location>
        <begin position="176"/>
        <end position="193"/>
    </location>
</feature>
<feature type="domain" description="Chitin-binding type-2" evidence="2">
    <location>
        <begin position="49"/>
        <end position="110"/>
    </location>
</feature>
<feature type="region of interest" description="Disordered" evidence="1">
    <location>
        <begin position="236"/>
        <end position="314"/>
    </location>
</feature>
<dbReference type="Pfam" id="PF01607">
    <property type="entry name" value="CBM_14"/>
    <property type="match status" value="1"/>
</dbReference>
<dbReference type="InterPro" id="IPR002557">
    <property type="entry name" value="Chitin-bd_dom"/>
</dbReference>
<dbReference type="SMART" id="SM00494">
    <property type="entry name" value="ChtBD2"/>
    <property type="match status" value="1"/>
</dbReference>
<dbReference type="PROSITE" id="PS50940">
    <property type="entry name" value="CHIT_BIND_II"/>
    <property type="match status" value="1"/>
</dbReference>
<sequence length="732" mass="79342">MELSLLPLLHASSHSSLSDTALHFDALGIPGRGVGGRDYPLLATVPETGFSCAARRSPGYYADTSTTASCQVFHVCQADGRHHAFLCPNGTIFSQRALVCDWWFNVQCFESLSHQDAITPLKSQRAPFKSQRLPQTPARVTRHPNVFPATPTPSHHQSSHPSSPTPSHSHSYRPPQQSHSHGSSQSKSTGHSQLNHSLPQHTVTSGSHNPSQFTVSQSVNSLPQFTVSLPSHSLPHFTSSQAGSHPHSLNQLSSHSQSQSPISQSTSHILPQLKVTSSHSSSHSQSQSPVSQSTSHTLPQLKVTSQPQSPVTQHLDIPPLFREDVSSLAGKTRLQEPHAKMRRGPLPFRTPGINQHIDQPILDPVSLGSNSQESNFISGLPPLREGERVEYDQIYSATIFPPNIPPLGDVYEAAKGRVVVRVVKESGENALSGVLQSVGSSRSLPLASFHKQGISKKPHASQIVTVSNGAIKGSSQGDTLTSHVIEKAHNALSLPQSSVQDSSRQHSTHGSHIPSIPQSSVHETPHAPHIPQTIPPTPFQNTLAPKQDNFKASSLSSKPNRPHTSPRSPNENPQSILSRGKASKTTIAPSPKDLNPHLIAKPQNPSQEHKEAVLHQIHVWRPSKEPFGTQEASNNNFPVPNDSLNLIKPNTQGRNASPASPQPFQADSSQHKPQESFKVIHETVIPSGRAYASPSDQNNSLNSHILHSGVRGSLDSEKFRNPSESFRVVLKR</sequence>
<feature type="compositionally biased region" description="Polar residues" evidence="1">
    <location>
        <begin position="493"/>
        <end position="502"/>
    </location>
</feature>
<feature type="compositionally biased region" description="Polar residues" evidence="1">
    <location>
        <begin position="302"/>
        <end position="312"/>
    </location>
</feature>
<dbReference type="Gene3D" id="2.170.140.10">
    <property type="entry name" value="Chitin binding domain"/>
    <property type="match status" value="1"/>
</dbReference>
<dbReference type="OrthoDB" id="6364363at2759"/>
<dbReference type="GO" id="GO:0008061">
    <property type="term" value="F:chitin binding"/>
    <property type="evidence" value="ECO:0007669"/>
    <property type="project" value="InterPro"/>
</dbReference>
<reference evidence="3 4" key="1">
    <citation type="submission" date="2019-05" db="EMBL/GenBank/DDBJ databases">
        <title>Another draft genome of Portunus trituberculatus and its Hox gene families provides insights of decapod evolution.</title>
        <authorList>
            <person name="Jeong J.-H."/>
            <person name="Song I."/>
            <person name="Kim S."/>
            <person name="Choi T."/>
            <person name="Kim D."/>
            <person name="Ryu S."/>
            <person name="Kim W."/>
        </authorList>
    </citation>
    <scope>NUCLEOTIDE SEQUENCE [LARGE SCALE GENOMIC DNA]</scope>
    <source>
        <tissue evidence="3">Muscle</tissue>
    </source>
</reference>
<protein>
    <recommendedName>
        <fullName evidence="2">Chitin-binding type-2 domain-containing protein</fullName>
    </recommendedName>
</protein>
<evidence type="ECO:0000313" key="3">
    <source>
        <dbReference type="EMBL" id="MPC62669.1"/>
    </source>
</evidence>
<name>A0A5B7GYM6_PORTR</name>
<evidence type="ECO:0000313" key="4">
    <source>
        <dbReference type="Proteomes" id="UP000324222"/>
    </source>
</evidence>
<feature type="compositionally biased region" description="Low complexity" evidence="1">
    <location>
        <begin position="244"/>
        <end position="269"/>
    </location>
</feature>
<dbReference type="PANTHER" id="PTHR22933:SF43">
    <property type="entry name" value="LP10131P"/>
    <property type="match status" value="1"/>
</dbReference>
<feature type="region of interest" description="Disordered" evidence="1">
    <location>
        <begin position="123"/>
        <end position="217"/>
    </location>
</feature>
<dbReference type="Proteomes" id="UP000324222">
    <property type="component" value="Unassembled WGS sequence"/>
</dbReference>
<evidence type="ECO:0000259" key="2">
    <source>
        <dbReference type="PROSITE" id="PS50940"/>
    </source>
</evidence>
<feature type="region of interest" description="Disordered" evidence="1">
    <location>
        <begin position="710"/>
        <end position="732"/>
    </location>
</feature>
<dbReference type="InterPro" id="IPR052976">
    <property type="entry name" value="Scoloptoxin-like"/>
</dbReference>
<feature type="compositionally biased region" description="Polar residues" evidence="1">
    <location>
        <begin position="194"/>
        <end position="217"/>
    </location>
</feature>
<dbReference type="SUPFAM" id="SSF57625">
    <property type="entry name" value="Invertebrate chitin-binding proteins"/>
    <property type="match status" value="1"/>
</dbReference>
<feature type="region of interest" description="Disordered" evidence="1">
    <location>
        <begin position="625"/>
        <end position="674"/>
    </location>
</feature>
<feature type="compositionally biased region" description="Polar residues" evidence="1">
    <location>
        <begin position="630"/>
        <end position="668"/>
    </location>
</feature>
<dbReference type="EMBL" id="VSRR010019932">
    <property type="protein sequence ID" value="MPC62669.1"/>
    <property type="molecule type" value="Genomic_DNA"/>
</dbReference>
<proteinExistence type="predicted"/>
<evidence type="ECO:0000256" key="1">
    <source>
        <dbReference type="SAM" id="MobiDB-lite"/>
    </source>
</evidence>
<feature type="compositionally biased region" description="Low complexity" evidence="1">
    <location>
        <begin position="152"/>
        <end position="169"/>
    </location>
</feature>
<dbReference type="AlphaFoldDB" id="A0A5B7GYM6"/>
<feature type="compositionally biased region" description="Polar residues" evidence="1">
    <location>
        <begin position="539"/>
        <end position="588"/>
    </location>
</feature>
<feature type="compositionally biased region" description="Low complexity" evidence="1">
    <location>
        <begin position="276"/>
        <end position="297"/>
    </location>
</feature>
<accession>A0A5B7GYM6</accession>
<dbReference type="GO" id="GO:0005576">
    <property type="term" value="C:extracellular region"/>
    <property type="evidence" value="ECO:0007669"/>
    <property type="project" value="InterPro"/>
</dbReference>
<gene>
    <name evidence="3" type="ORF">E2C01_056758</name>
</gene>
<feature type="region of interest" description="Disordered" evidence="1">
    <location>
        <begin position="493"/>
        <end position="612"/>
    </location>
</feature>
<keyword evidence="4" id="KW-1185">Reference proteome</keyword>
<organism evidence="3 4">
    <name type="scientific">Portunus trituberculatus</name>
    <name type="common">Swimming crab</name>
    <name type="synonym">Neptunus trituberculatus</name>
    <dbReference type="NCBI Taxonomy" id="210409"/>
    <lineage>
        <taxon>Eukaryota</taxon>
        <taxon>Metazoa</taxon>
        <taxon>Ecdysozoa</taxon>
        <taxon>Arthropoda</taxon>
        <taxon>Crustacea</taxon>
        <taxon>Multicrustacea</taxon>
        <taxon>Malacostraca</taxon>
        <taxon>Eumalacostraca</taxon>
        <taxon>Eucarida</taxon>
        <taxon>Decapoda</taxon>
        <taxon>Pleocyemata</taxon>
        <taxon>Brachyura</taxon>
        <taxon>Eubrachyura</taxon>
        <taxon>Portunoidea</taxon>
        <taxon>Portunidae</taxon>
        <taxon>Portuninae</taxon>
        <taxon>Portunus</taxon>
    </lineage>
</organism>
<dbReference type="PANTHER" id="PTHR22933">
    <property type="entry name" value="FI18007P1-RELATED"/>
    <property type="match status" value="1"/>
</dbReference>